<dbReference type="Proteomes" id="UP000827549">
    <property type="component" value="Chromosome 1"/>
</dbReference>
<dbReference type="InterPro" id="IPR015679">
    <property type="entry name" value="PLipase_D_fam"/>
</dbReference>
<keyword evidence="1" id="KW-0677">Repeat</keyword>
<feature type="region of interest" description="Disordered" evidence="6">
    <location>
        <begin position="1"/>
        <end position="21"/>
    </location>
</feature>
<organism evidence="8 9">
    <name type="scientific">Vanrija pseudolonga</name>
    <dbReference type="NCBI Taxonomy" id="143232"/>
    <lineage>
        <taxon>Eukaryota</taxon>
        <taxon>Fungi</taxon>
        <taxon>Dikarya</taxon>
        <taxon>Basidiomycota</taxon>
        <taxon>Agaricomycotina</taxon>
        <taxon>Tremellomycetes</taxon>
        <taxon>Trichosporonales</taxon>
        <taxon>Trichosporonaceae</taxon>
        <taxon>Vanrija</taxon>
    </lineage>
</organism>
<feature type="domain" description="PLD phosphodiesterase" evidence="7">
    <location>
        <begin position="195"/>
        <end position="222"/>
    </location>
</feature>
<dbReference type="EC" id="3.1.4.4" evidence="5"/>
<evidence type="ECO:0000313" key="8">
    <source>
        <dbReference type="EMBL" id="WOO77673.1"/>
    </source>
</evidence>
<dbReference type="CDD" id="cd09141">
    <property type="entry name" value="PLDc_vPLD1_2_yPLD_like_2"/>
    <property type="match status" value="1"/>
</dbReference>
<dbReference type="GeneID" id="87804496"/>
<name>A0AAF0Y0E6_9TREE</name>
<dbReference type="GO" id="GO:0004630">
    <property type="term" value="F:phospholipase D activity"/>
    <property type="evidence" value="ECO:0007669"/>
    <property type="project" value="UniProtKB-UniRule"/>
</dbReference>
<evidence type="ECO:0000313" key="9">
    <source>
        <dbReference type="Proteomes" id="UP000827549"/>
    </source>
</evidence>
<comment type="similarity">
    <text evidence="5">Belongs to the phospholipase D family.</text>
</comment>
<accession>A0AAF0Y0E6</accession>
<feature type="domain" description="PLD phosphodiesterase" evidence="7">
    <location>
        <begin position="669"/>
        <end position="696"/>
    </location>
</feature>
<comment type="catalytic activity">
    <reaction evidence="5">
        <text>a 1,2-diacyl-sn-glycero-3-phosphocholine + H2O = a 1,2-diacyl-sn-glycero-3-phosphate + choline + H(+)</text>
        <dbReference type="Rhea" id="RHEA:14445"/>
        <dbReference type="ChEBI" id="CHEBI:15354"/>
        <dbReference type="ChEBI" id="CHEBI:15377"/>
        <dbReference type="ChEBI" id="CHEBI:15378"/>
        <dbReference type="ChEBI" id="CHEBI:57643"/>
        <dbReference type="ChEBI" id="CHEBI:58608"/>
        <dbReference type="EC" id="3.1.4.4"/>
    </reaction>
</comment>
<keyword evidence="9" id="KW-1185">Reference proteome</keyword>
<dbReference type="GO" id="GO:0009395">
    <property type="term" value="P:phospholipid catabolic process"/>
    <property type="evidence" value="ECO:0007669"/>
    <property type="project" value="TreeGrafter"/>
</dbReference>
<feature type="compositionally biased region" description="Polar residues" evidence="6">
    <location>
        <begin position="1"/>
        <end position="15"/>
    </location>
</feature>
<evidence type="ECO:0000256" key="6">
    <source>
        <dbReference type="SAM" id="MobiDB-lite"/>
    </source>
</evidence>
<keyword evidence="3 5" id="KW-0442">Lipid degradation</keyword>
<dbReference type="PROSITE" id="PS50035">
    <property type="entry name" value="PLD"/>
    <property type="match status" value="2"/>
</dbReference>
<evidence type="ECO:0000256" key="4">
    <source>
        <dbReference type="ARBA" id="ARBA00023098"/>
    </source>
</evidence>
<dbReference type="CDD" id="cd09138">
    <property type="entry name" value="PLDc_vPLD1_2_yPLD_like_1"/>
    <property type="match status" value="1"/>
</dbReference>
<dbReference type="Pfam" id="PF13091">
    <property type="entry name" value="PLDc_2"/>
    <property type="match status" value="1"/>
</dbReference>
<dbReference type="PIRSF" id="PIRSF009376">
    <property type="entry name" value="Phospholipase_D_euk"/>
    <property type="match status" value="1"/>
</dbReference>
<dbReference type="PANTHER" id="PTHR18896">
    <property type="entry name" value="PHOSPHOLIPASE D"/>
    <property type="match status" value="1"/>
</dbReference>
<dbReference type="EMBL" id="CP086714">
    <property type="protein sequence ID" value="WOO77673.1"/>
    <property type="molecule type" value="Genomic_DNA"/>
</dbReference>
<dbReference type="InterPro" id="IPR001736">
    <property type="entry name" value="PLipase_D/transphosphatidylase"/>
</dbReference>
<evidence type="ECO:0000256" key="3">
    <source>
        <dbReference type="ARBA" id="ARBA00022963"/>
    </source>
</evidence>
<dbReference type="AlphaFoldDB" id="A0AAF0Y0E6"/>
<dbReference type="RefSeq" id="XP_062623705.1">
    <property type="nucleotide sequence ID" value="XM_062767722.1"/>
</dbReference>
<evidence type="ECO:0000256" key="1">
    <source>
        <dbReference type="ARBA" id="ARBA00022737"/>
    </source>
</evidence>
<dbReference type="InterPro" id="IPR016555">
    <property type="entry name" value="PLipase_D_euk"/>
</dbReference>
<keyword evidence="4" id="KW-0443">Lipid metabolism</keyword>
<dbReference type="InterPro" id="IPR025202">
    <property type="entry name" value="PLD-like_dom"/>
</dbReference>
<proteinExistence type="inferred from homology"/>
<dbReference type="SMART" id="SM00155">
    <property type="entry name" value="PLDc"/>
    <property type="match status" value="2"/>
</dbReference>
<dbReference type="PANTHER" id="PTHR18896:SF186">
    <property type="entry name" value="PHOSPHOLIPASE D"/>
    <property type="match status" value="1"/>
</dbReference>
<evidence type="ECO:0000256" key="2">
    <source>
        <dbReference type="ARBA" id="ARBA00022801"/>
    </source>
</evidence>
<gene>
    <name evidence="8" type="primary">pld1_2</name>
    <name evidence="8" type="ORF">LOC62_01G001239</name>
</gene>
<reference evidence="8" key="1">
    <citation type="submission" date="2023-10" db="EMBL/GenBank/DDBJ databases">
        <authorList>
            <person name="Noh H."/>
        </authorList>
    </citation>
    <scope>NUCLEOTIDE SEQUENCE</scope>
    <source>
        <strain evidence="8">DUCC4014</strain>
    </source>
</reference>
<protein>
    <recommendedName>
        <fullName evidence="5">Phospholipase</fullName>
        <ecNumber evidence="5">3.1.4.4</ecNumber>
    </recommendedName>
</protein>
<keyword evidence="2 5" id="KW-0378">Hydrolase</keyword>
<evidence type="ECO:0000256" key="5">
    <source>
        <dbReference type="PIRNR" id="PIRNR009376"/>
    </source>
</evidence>
<dbReference type="Gene3D" id="3.30.870.10">
    <property type="entry name" value="Endonuclease Chain A"/>
    <property type="match status" value="3"/>
</dbReference>
<dbReference type="SUPFAM" id="SSF56024">
    <property type="entry name" value="Phospholipase D/nuclease"/>
    <property type="match status" value="2"/>
</dbReference>
<evidence type="ECO:0000259" key="7">
    <source>
        <dbReference type="PROSITE" id="PS50035"/>
    </source>
</evidence>
<sequence length="888" mass="100824">MSSSDQASVNTSGTGESKKESIFRKLRENVDHVQSGISRLGVSVATTWNPNHRHDEEWEKEIDAKLEATRDSHRFRSFAPDRPGNLVKWHIDGHDYFWALSEIIDSATESIMILDWWLTPELYLRRPAAYFPEWRLDRLLKRKAEQGVKVFVQVYKEVTASMSLGSKHTKHALEDLHPNIAVMRHPDHSGGELVYYFSHHEKLCIVDNKVAAMGGLDACFGRWDTPNHPLADVHPAKFEDALFPGQGPCPLRATLAANSPDYNNSRIMDFQTVDKYTSNALAIQEAGRMPWHDTSLTFIGPCVVDLVQHFCERWNFVKDLKYKHDHRMEWLALPQPWESVYAKRQAEMMEKDSQLRDDHPHLHKWKELGRQFAHPYHWPPSDLPRASEPVPEGTCRVQVLRSAADWSHGILTEDSIQEAYISLIREANHCIYIENQFLLTFITTTRVGNPVKNLIGAALVERILSAAKDGRKFKIYVLIPEVPAFPGNIQTNSGLKAIMEAQYRSINRGGQSILERVKEEGVNPDDYISFWNLRSYDRINAPKETIREMEEKSGVEFHEAQVALSRVYVGDPGEKADDDAVVYIEKTHDQLTKGDNTNKKGKSAQDVVKLPRTVEEAKNIIRKFESAAVNNIGDVPDNVCQDALRSGVNVKTEAWAGTEQEELDSIVTEQCYIHTKLMIVDDRRIICGSANLNDRSQRGDHDSEIAIVIEDNDMIETTMNGKKYMAGKLAASWRRSLMREHLGLSAPLPPQLPTNQPNDNMKAAPVHNHYDFGSPDDLAVADPLSDEFVNLWNTTGKTNREIFEHIFRCVPTDKVRNWAQYGEYIRASGSIKTGHVAHAALSVQEVKNDLSKIRGHLVDMPIHFLEEEAYLTEGDFMSVNSVTLAIYI</sequence>
<dbReference type="GO" id="GO:0035556">
    <property type="term" value="P:intracellular signal transduction"/>
    <property type="evidence" value="ECO:0007669"/>
    <property type="project" value="InterPro"/>
</dbReference>
<dbReference type="GO" id="GO:0006654">
    <property type="term" value="P:phosphatidic acid biosynthetic process"/>
    <property type="evidence" value="ECO:0007669"/>
    <property type="project" value="InterPro"/>
</dbReference>